<feature type="transmembrane region" description="Helical" evidence="2">
    <location>
        <begin position="12"/>
        <end position="35"/>
    </location>
</feature>
<evidence type="ECO:0000256" key="1">
    <source>
        <dbReference type="SAM" id="MobiDB-lite"/>
    </source>
</evidence>
<dbReference type="Proteomes" id="UP000177614">
    <property type="component" value="Unassembled WGS sequence"/>
</dbReference>
<feature type="region of interest" description="Disordered" evidence="1">
    <location>
        <begin position="50"/>
        <end position="86"/>
    </location>
</feature>
<keyword evidence="2" id="KW-0812">Transmembrane</keyword>
<evidence type="ECO:0000313" key="4">
    <source>
        <dbReference type="Proteomes" id="UP000177614"/>
    </source>
</evidence>
<reference evidence="3 4" key="1">
    <citation type="journal article" date="2016" name="Nat. Commun.">
        <title>Thousands of microbial genomes shed light on interconnected biogeochemical processes in an aquifer system.</title>
        <authorList>
            <person name="Anantharaman K."/>
            <person name="Brown C.T."/>
            <person name="Hug L.A."/>
            <person name="Sharon I."/>
            <person name="Castelle C.J."/>
            <person name="Probst A.J."/>
            <person name="Thomas B.C."/>
            <person name="Singh A."/>
            <person name="Wilkins M.J."/>
            <person name="Karaoz U."/>
            <person name="Brodie E.L."/>
            <person name="Williams K.H."/>
            <person name="Hubbard S.S."/>
            <person name="Banfield J.F."/>
        </authorList>
    </citation>
    <scope>NUCLEOTIDE SEQUENCE [LARGE SCALE GENOMIC DNA]</scope>
</reference>
<comment type="caution">
    <text evidence="3">The sequence shown here is derived from an EMBL/GenBank/DDBJ whole genome shotgun (WGS) entry which is preliminary data.</text>
</comment>
<dbReference type="EMBL" id="MEWR01000014">
    <property type="protein sequence ID" value="OGC81943.1"/>
    <property type="molecule type" value="Genomic_DNA"/>
</dbReference>
<protein>
    <submittedName>
        <fullName evidence="3">Uncharacterized protein</fullName>
    </submittedName>
</protein>
<accession>A0A1F4XLG5</accession>
<feature type="compositionally biased region" description="Gly residues" evidence="1">
    <location>
        <begin position="54"/>
        <end position="63"/>
    </location>
</feature>
<feature type="transmembrane region" description="Helical" evidence="2">
    <location>
        <begin position="172"/>
        <end position="195"/>
    </location>
</feature>
<keyword evidence="2" id="KW-0472">Membrane</keyword>
<evidence type="ECO:0000256" key="2">
    <source>
        <dbReference type="SAM" id="Phobius"/>
    </source>
</evidence>
<name>A0A1F4XLG5_9BACT</name>
<dbReference type="AlphaFoldDB" id="A0A1F4XLG5"/>
<evidence type="ECO:0000313" key="3">
    <source>
        <dbReference type="EMBL" id="OGC81943.1"/>
    </source>
</evidence>
<dbReference type="STRING" id="1817814.A2V81_03655"/>
<feature type="transmembrane region" description="Helical" evidence="2">
    <location>
        <begin position="137"/>
        <end position="160"/>
    </location>
</feature>
<keyword evidence="2" id="KW-1133">Transmembrane helix</keyword>
<organism evidence="3 4">
    <name type="scientific">Candidatus Abawacabacteria bacterium RBG_16_42_10</name>
    <dbReference type="NCBI Taxonomy" id="1817814"/>
    <lineage>
        <taxon>Bacteria</taxon>
        <taxon>Candidatus Abawacaibacteriota</taxon>
    </lineage>
</organism>
<proteinExistence type="predicted"/>
<gene>
    <name evidence="3" type="ORF">A2V81_03655</name>
</gene>
<sequence length="223" mass="23475">MEFKILNSQFKTSLVSFLFIFAFQFYILHFTFLIFPSPVFAQTGTTVPAPPSGIPGGVPGGVPGDAPTSPEDEITEDRDFGSGDNTLETSGGESGGFIDESGGQAGLSPTQYSSQYQGQFFSRITTAREGFAALSNFMLSFLGAVAIVFIIWGGFLYITASGDQAKLDKAKKVLWGTVMSMIIVFGIYALVATLLNIGAALNPGVGVGPLQTGPGGTTLRVPF</sequence>